<evidence type="ECO:0000313" key="4">
    <source>
        <dbReference type="Proteomes" id="UP000836841"/>
    </source>
</evidence>
<reference evidence="3 4" key="1">
    <citation type="submission" date="2022-03" db="EMBL/GenBank/DDBJ databases">
        <authorList>
            <person name="Nunn A."/>
            <person name="Chopra R."/>
            <person name="Nunn A."/>
            <person name="Contreras Garrido A."/>
        </authorList>
    </citation>
    <scope>NUCLEOTIDE SEQUENCE [LARGE SCALE GENOMIC DNA]</scope>
</reference>
<sequence length="221" mass="25236">PVAVVLGQNREYLKEKIIGVVRHGEERGAEKEGLPSHNSYQKNPKDCVRAEPVFYKKLEASSDDVALLRAYVGDRPTWKNPQHPWRHDPRFKLTGVPTLIRWEGEAIKGRLDDHEAILKTKLLPLLHEKKLISENMIRKWAVLICENMVKMLNIKWPSNNYIHHDVAMKNTSALTYSSLRISQLVDYASTVPIAEFGYSMTALATHYLSGCLVSQTFELCI</sequence>
<keyword evidence="4" id="KW-1185">Reference proteome</keyword>
<feature type="domain" description="Thioredoxin" evidence="2">
    <location>
        <begin position="46"/>
        <end position="126"/>
    </location>
</feature>
<accession>A0AAU9T8X2</accession>
<dbReference type="GO" id="GO:0005829">
    <property type="term" value="C:cytosol"/>
    <property type="evidence" value="ECO:0007669"/>
    <property type="project" value="TreeGrafter"/>
</dbReference>
<dbReference type="InterPro" id="IPR010357">
    <property type="entry name" value="TXNDC17_dom"/>
</dbReference>
<dbReference type="PANTHER" id="PTHR12452">
    <property type="entry name" value="42-9-9 PROTEIN-RELATED"/>
    <property type="match status" value="1"/>
</dbReference>
<dbReference type="Pfam" id="PF06110">
    <property type="entry name" value="TXD17-like_Trx"/>
    <property type="match status" value="1"/>
</dbReference>
<evidence type="ECO:0000313" key="3">
    <source>
        <dbReference type="EMBL" id="CAH2080627.1"/>
    </source>
</evidence>
<dbReference type="EMBL" id="CAJVSB020000936">
    <property type="protein sequence ID" value="CAH2080627.1"/>
    <property type="molecule type" value="Genomic_DNA"/>
</dbReference>
<evidence type="ECO:0000256" key="1">
    <source>
        <dbReference type="ARBA" id="ARBA00008987"/>
    </source>
</evidence>
<dbReference type="InterPro" id="IPR045108">
    <property type="entry name" value="TXNDC17-like"/>
</dbReference>
<dbReference type="Proteomes" id="UP000836841">
    <property type="component" value="Unassembled WGS sequence"/>
</dbReference>
<dbReference type="PANTHER" id="PTHR12452:SF0">
    <property type="entry name" value="THIOREDOXIN DOMAIN-CONTAINING PROTEIN 17"/>
    <property type="match status" value="1"/>
</dbReference>
<dbReference type="SUPFAM" id="SSF52833">
    <property type="entry name" value="Thioredoxin-like"/>
    <property type="match status" value="1"/>
</dbReference>
<organism evidence="3 4">
    <name type="scientific">Thlaspi arvense</name>
    <name type="common">Field penny-cress</name>
    <dbReference type="NCBI Taxonomy" id="13288"/>
    <lineage>
        <taxon>Eukaryota</taxon>
        <taxon>Viridiplantae</taxon>
        <taxon>Streptophyta</taxon>
        <taxon>Embryophyta</taxon>
        <taxon>Tracheophyta</taxon>
        <taxon>Spermatophyta</taxon>
        <taxon>Magnoliopsida</taxon>
        <taxon>eudicotyledons</taxon>
        <taxon>Gunneridae</taxon>
        <taxon>Pentapetalae</taxon>
        <taxon>rosids</taxon>
        <taxon>malvids</taxon>
        <taxon>Brassicales</taxon>
        <taxon>Brassicaceae</taxon>
        <taxon>Thlaspideae</taxon>
        <taxon>Thlaspi</taxon>
    </lineage>
</organism>
<dbReference type="InterPro" id="IPR036249">
    <property type="entry name" value="Thioredoxin-like_sf"/>
</dbReference>
<comment type="similarity">
    <text evidence="1">Belongs to the thioredoxin family.</text>
</comment>
<proteinExistence type="inferred from homology"/>
<dbReference type="AlphaFoldDB" id="A0AAU9T8X2"/>
<gene>
    <name evidence="3" type="ORF">TAV2_LOCUS26329</name>
</gene>
<evidence type="ECO:0000259" key="2">
    <source>
        <dbReference type="Pfam" id="PF06110"/>
    </source>
</evidence>
<name>A0AAU9T8X2_THLAR</name>
<comment type="caution">
    <text evidence="3">The sequence shown here is derived from an EMBL/GenBank/DDBJ whole genome shotgun (WGS) entry which is preliminary data.</text>
</comment>
<protein>
    <recommendedName>
        <fullName evidence="2">Thioredoxin domain-containing protein</fullName>
    </recommendedName>
</protein>
<dbReference type="GO" id="GO:0047134">
    <property type="term" value="F:protein-disulfide reductase [NAD(P)H] activity"/>
    <property type="evidence" value="ECO:0007669"/>
    <property type="project" value="InterPro"/>
</dbReference>
<feature type="non-terminal residue" evidence="3">
    <location>
        <position position="1"/>
    </location>
</feature>
<dbReference type="Gene3D" id="3.40.30.10">
    <property type="entry name" value="Glutaredoxin"/>
    <property type="match status" value="1"/>
</dbReference>